<evidence type="ECO:0000256" key="1">
    <source>
        <dbReference type="ARBA" id="ARBA00002219"/>
    </source>
</evidence>
<feature type="domain" description="C-type lectin" evidence="9">
    <location>
        <begin position="254"/>
        <end position="370"/>
    </location>
</feature>
<dbReference type="Proteomes" id="UP000613740">
    <property type="component" value="Unassembled WGS sequence"/>
</dbReference>
<comment type="caution">
    <text evidence="10">The sequence shown here is derived from an EMBL/GenBank/DDBJ whole genome shotgun (WGS) entry which is preliminary data.</text>
</comment>
<evidence type="ECO:0000256" key="5">
    <source>
        <dbReference type="ARBA" id="ARBA00022734"/>
    </source>
</evidence>
<name>A0A836B9Y7_9CHLO</name>
<dbReference type="SMART" id="SM00607">
    <property type="entry name" value="FTP"/>
    <property type="match status" value="1"/>
</dbReference>
<dbReference type="Gene3D" id="2.60.120.260">
    <property type="entry name" value="Galactose-binding domain-like"/>
    <property type="match status" value="1"/>
</dbReference>
<comment type="subunit">
    <text evidence="3">Homotrimer.</text>
</comment>
<dbReference type="InterPro" id="IPR051941">
    <property type="entry name" value="BG_Antigen-Binding_Lectin"/>
</dbReference>
<dbReference type="InterPro" id="IPR016187">
    <property type="entry name" value="CTDL_fold"/>
</dbReference>
<evidence type="ECO:0000313" key="11">
    <source>
        <dbReference type="Proteomes" id="UP000613740"/>
    </source>
</evidence>
<keyword evidence="4" id="KW-0479">Metal-binding</keyword>
<evidence type="ECO:0000256" key="6">
    <source>
        <dbReference type="ARBA" id="ARBA00022837"/>
    </source>
</evidence>
<evidence type="ECO:0000256" key="4">
    <source>
        <dbReference type="ARBA" id="ARBA00022723"/>
    </source>
</evidence>
<gene>
    <name evidence="10" type="ORF">HYH02_003759</name>
</gene>
<reference evidence="10" key="1">
    <citation type="journal article" date="2020" name="bioRxiv">
        <title>Comparative genomics of Chlamydomonas.</title>
        <authorList>
            <person name="Craig R.J."/>
            <person name="Hasan A.R."/>
            <person name="Ness R.W."/>
            <person name="Keightley P.D."/>
        </authorList>
    </citation>
    <scope>NUCLEOTIDE SEQUENCE</scope>
    <source>
        <strain evidence="10">CCAP 11/173</strain>
    </source>
</reference>
<feature type="region of interest" description="Disordered" evidence="8">
    <location>
        <begin position="182"/>
        <end position="206"/>
    </location>
</feature>
<dbReference type="GO" id="GO:0046872">
    <property type="term" value="F:metal ion binding"/>
    <property type="evidence" value="ECO:0007669"/>
    <property type="project" value="UniProtKB-KW"/>
</dbReference>
<dbReference type="AlphaFoldDB" id="A0A836B9Y7"/>
<dbReference type="InterPro" id="IPR001304">
    <property type="entry name" value="C-type_lectin-like"/>
</dbReference>
<feature type="region of interest" description="Disordered" evidence="8">
    <location>
        <begin position="1"/>
        <end position="22"/>
    </location>
</feature>
<evidence type="ECO:0000313" key="10">
    <source>
        <dbReference type="EMBL" id="KAG2451988.1"/>
    </source>
</evidence>
<dbReference type="InterPro" id="IPR008979">
    <property type="entry name" value="Galactose-bd-like_sf"/>
</dbReference>
<keyword evidence="5" id="KW-0430">Lectin</keyword>
<dbReference type="OrthoDB" id="550804at2759"/>
<evidence type="ECO:0000259" key="9">
    <source>
        <dbReference type="PROSITE" id="PS50041"/>
    </source>
</evidence>
<dbReference type="PANTHER" id="PTHR45713">
    <property type="entry name" value="FTP DOMAIN-CONTAINING PROTEIN"/>
    <property type="match status" value="1"/>
</dbReference>
<comment type="similarity">
    <text evidence="2">Belongs to the fucolectin family.</text>
</comment>
<dbReference type="EMBL" id="JAEHOD010000007">
    <property type="protein sequence ID" value="KAG2451988.1"/>
    <property type="molecule type" value="Genomic_DNA"/>
</dbReference>
<dbReference type="GO" id="GO:0042806">
    <property type="term" value="F:fucose binding"/>
    <property type="evidence" value="ECO:0007669"/>
    <property type="project" value="UniProtKB-ARBA"/>
</dbReference>
<evidence type="ECO:0000256" key="3">
    <source>
        <dbReference type="ARBA" id="ARBA00011233"/>
    </source>
</evidence>
<dbReference type="InterPro" id="IPR006585">
    <property type="entry name" value="FTP1"/>
</dbReference>
<sequence length="497" mass="53891">MTTSAHELQRPQPPQNYAAGRPAYSSSVYGTAGAYPPQNAVDGLQDSFFHSGSGDSRPWLSIGLGQAVGVTFVKLVARKECCQERLEGVEVRVGAVPMRSAADKPAANPLCWKMKKSETYLGANGKPRRPGVWDSVCSPGPLTGSWVTVQNFRKSDKMLKKYLGKNYRTLLLAEVEVYSVPPPPVMPPPVRTPKPPSSPNSPPSPPATSLNFIGSWAPGYPNFTTLLAATTGLPPPLYAYYAVDRSIQPDDLFSWNWCINRCMDLLGPAGNNGTMLTYSSQAEAAYVLAAVLAYRQRAGLVTLPGEQSYMPLGATDSREEGTWRWMDGTPWTFSDWATNQPDNIGGAQNCLLQGVSPDGWLGTRWNDEMCADPPNDYRLTDMTCVCKQPLQPVAPWPPTAKVLLTAWWPSDTPKPPATGGGAPDTTGAAFLYYLAQTDIGGPVRTSWQTCRSDCERLYPGSTMLSYGSQSEYTAVTAAVQAWRTARGIGPYPDAVQS</sequence>
<accession>A0A836B9Y7</accession>
<dbReference type="PROSITE" id="PS50041">
    <property type="entry name" value="C_TYPE_LECTIN_2"/>
    <property type="match status" value="1"/>
</dbReference>
<dbReference type="SUPFAM" id="SSF56436">
    <property type="entry name" value="C-type lectin-like"/>
    <property type="match status" value="1"/>
</dbReference>
<dbReference type="InterPro" id="IPR016186">
    <property type="entry name" value="C-type_lectin-like/link_sf"/>
</dbReference>
<evidence type="ECO:0000256" key="2">
    <source>
        <dbReference type="ARBA" id="ARBA00010147"/>
    </source>
</evidence>
<dbReference type="Gene3D" id="3.10.100.10">
    <property type="entry name" value="Mannose-Binding Protein A, subunit A"/>
    <property type="match status" value="1"/>
</dbReference>
<keyword evidence="11" id="KW-1185">Reference proteome</keyword>
<keyword evidence="7" id="KW-1015">Disulfide bond</keyword>
<dbReference type="SUPFAM" id="SSF49785">
    <property type="entry name" value="Galactose-binding domain-like"/>
    <property type="match status" value="1"/>
</dbReference>
<dbReference type="GO" id="GO:0001868">
    <property type="term" value="P:regulation of complement activation, lectin pathway"/>
    <property type="evidence" value="ECO:0007669"/>
    <property type="project" value="UniProtKB-ARBA"/>
</dbReference>
<dbReference type="PANTHER" id="PTHR45713:SF6">
    <property type="entry name" value="F5_8 TYPE C DOMAIN-CONTAINING PROTEIN"/>
    <property type="match status" value="1"/>
</dbReference>
<dbReference type="Pfam" id="PF22633">
    <property type="entry name" value="F5_F8_type_C_2"/>
    <property type="match status" value="1"/>
</dbReference>
<comment type="function">
    <text evidence="1">Acts as a defensive agent. Recognizes blood group fucosylated oligosaccharides including A, B, H and Lewis B-type antigens. Does not recognize Lewis A antigen and has low affinity for monovalent haptens.</text>
</comment>
<proteinExistence type="inferred from homology"/>
<dbReference type="GO" id="GO:0010185">
    <property type="term" value="P:regulation of cellular defense response"/>
    <property type="evidence" value="ECO:0007669"/>
    <property type="project" value="UniProtKB-ARBA"/>
</dbReference>
<evidence type="ECO:0000256" key="7">
    <source>
        <dbReference type="ARBA" id="ARBA00023157"/>
    </source>
</evidence>
<keyword evidence="6" id="KW-0106">Calcium</keyword>
<evidence type="ECO:0000256" key="8">
    <source>
        <dbReference type="SAM" id="MobiDB-lite"/>
    </source>
</evidence>
<protein>
    <recommendedName>
        <fullName evidence="9">C-type lectin domain-containing protein</fullName>
    </recommendedName>
</protein>
<organism evidence="10 11">
    <name type="scientific">Chlamydomonas schloesseri</name>
    <dbReference type="NCBI Taxonomy" id="2026947"/>
    <lineage>
        <taxon>Eukaryota</taxon>
        <taxon>Viridiplantae</taxon>
        <taxon>Chlorophyta</taxon>
        <taxon>core chlorophytes</taxon>
        <taxon>Chlorophyceae</taxon>
        <taxon>CS clade</taxon>
        <taxon>Chlamydomonadales</taxon>
        <taxon>Chlamydomonadaceae</taxon>
        <taxon>Chlamydomonas</taxon>
    </lineage>
</organism>